<feature type="compositionally biased region" description="Low complexity" evidence="1">
    <location>
        <begin position="27"/>
        <end position="57"/>
    </location>
</feature>
<proteinExistence type="predicted"/>
<sequence>MRVQIIYAMLAAVAVAIPHGGIMKEQSSSSSMSMPSMTMPMKRSTPTADPTPTSSASMQAATTDKPMKAGDRMMMMM</sequence>
<dbReference type="Proteomes" id="UP000191285">
    <property type="component" value="Unassembled WGS sequence"/>
</dbReference>
<evidence type="ECO:0000256" key="1">
    <source>
        <dbReference type="SAM" id="MobiDB-lite"/>
    </source>
</evidence>
<comment type="caution">
    <text evidence="3">The sequence shown here is derived from an EMBL/GenBank/DDBJ whole genome shotgun (WGS) entry which is preliminary data.</text>
</comment>
<feature type="chain" id="PRO_5012822385" description="Yeast cell wall synthesis Kre9/Knh1 C-terminal domain-containing protein" evidence="2">
    <location>
        <begin position="17"/>
        <end position="77"/>
    </location>
</feature>
<evidence type="ECO:0000313" key="4">
    <source>
        <dbReference type="Proteomes" id="UP000191285"/>
    </source>
</evidence>
<evidence type="ECO:0000256" key="2">
    <source>
        <dbReference type="SAM" id="SignalP"/>
    </source>
</evidence>
<keyword evidence="4" id="KW-1185">Reference proteome</keyword>
<feature type="region of interest" description="Disordered" evidence="1">
    <location>
        <begin position="24"/>
        <end position="70"/>
    </location>
</feature>
<protein>
    <recommendedName>
        <fullName evidence="5">Yeast cell wall synthesis Kre9/Knh1 C-terminal domain-containing protein</fullName>
    </recommendedName>
</protein>
<dbReference type="EMBL" id="MLKD01000018">
    <property type="protein sequence ID" value="OQE18288.1"/>
    <property type="molecule type" value="Genomic_DNA"/>
</dbReference>
<reference evidence="4" key="1">
    <citation type="journal article" date="2017" name="Nat. Microbiol.">
        <title>Global analysis of biosynthetic gene clusters reveals vast potential of secondary metabolite production in Penicillium species.</title>
        <authorList>
            <person name="Nielsen J.C."/>
            <person name="Grijseels S."/>
            <person name="Prigent S."/>
            <person name="Ji B."/>
            <person name="Dainat J."/>
            <person name="Nielsen K.F."/>
            <person name="Frisvad J.C."/>
            <person name="Workman M."/>
            <person name="Nielsen J."/>
        </authorList>
    </citation>
    <scope>NUCLEOTIDE SEQUENCE [LARGE SCALE GENOMIC DNA]</scope>
    <source>
        <strain evidence="4">IBT 24891</strain>
    </source>
</reference>
<organism evidence="3 4">
    <name type="scientific">Penicillium steckii</name>
    <dbReference type="NCBI Taxonomy" id="303698"/>
    <lineage>
        <taxon>Eukaryota</taxon>
        <taxon>Fungi</taxon>
        <taxon>Dikarya</taxon>
        <taxon>Ascomycota</taxon>
        <taxon>Pezizomycotina</taxon>
        <taxon>Eurotiomycetes</taxon>
        <taxon>Eurotiomycetidae</taxon>
        <taxon>Eurotiales</taxon>
        <taxon>Aspergillaceae</taxon>
        <taxon>Penicillium</taxon>
    </lineage>
</organism>
<evidence type="ECO:0000313" key="3">
    <source>
        <dbReference type="EMBL" id="OQE18288.1"/>
    </source>
</evidence>
<keyword evidence="2" id="KW-0732">Signal</keyword>
<dbReference type="AlphaFoldDB" id="A0A1V6SWE1"/>
<gene>
    <name evidence="3" type="ORF">PENSTE_c018G10222</name>
</gene>
<feature type="signal peptide" evidence="2">
    <location>
        <begin position="1"/>
        <end position="16"/>
    </location>
</feature>
<name>A0A1V6SWE1_9EURO</name>
<evidence type="ECO:0008006" key="5">
    <source>
        <dbReference type="Google" id="ProtNLM"/>
    </source>
</evidence>
<accession>A0A1V6SWE1</accession>